<protein>
    <submittedName>
        <fullName evidence="6">Glutathione S-transferase</fullName>
    </submittedName>
</protein>
<evidence type="ECO:0000256" key="5">
    <source>
        <dbReference type="SAM" id="Phobius"/>
    </source>
</evidence>
<evidence type="ECO:0000313" key="6">
    <source>
        <dbReference type="EMBL" id="EAS35507.1"/>
    </source>
</evidence>
<dbReference type="GO" id="GO:0005635">
    <property type="term" value="C:nuclear envelope"/>
    <property type="evidence" value="ECO:0007669"/>
    <property type="project" value="TreeGrafter"/>
</dbReference>
<dbReference type="KEGG" id="cim:CIMG_00861"/>
<dbReference type="InParanoid" id="A0A0E1RZG8"/>
<gene>
    <name evidence="6" type="ORF">CIMG_00861</name>
</gene>
<sequence length="156" mass="16921">MALTFTLPSDYGNVAAVALGAIPFLGFVHGFITTGLRRPAGVEYPNAYATAEQCAKNPAAYKFNCAQRAHANYLENMSQTMVSILVAGIKHPRLATLLGTTWVALRVLFLAGYVYSGKEKGNGRIIGIPFWFVQGALWGISFLGMGFPGYDLILRK</sequence>
<accession>A0A0E1RZG8</accession>
<dbReference type="Proteomes" id="UP000001261">
    <property type="component" value="Unassembled WGS sequence"/>
</dbReference>
<dbReference type="Gene3D" id="1.20.120.550">
    <property type="entry name" value="Membrane associated eicosanoid/glutathione metabolism-like domain"/>
    <property type="match status" value="1"/>
</dbReference>
<dbReference type="STRING" id="246410.A0A0E1RZG8"/>
<dbReference type="PANTHER" id="PTHR10250:SF26">
    <property type="entry name" value="GLUTATHIONE S-TRANSFERASE 3, MITOCHONDRIAL"/>
    <property type="match status" value="1"/>
</dbReference>
<reference evidence="7" key="2">
    <citation type="journal article" date="2010" name="Genome Res.">
        <title>Population genomic sequencing of Coccidioides fungi reveals recent hybridization and transposon control.</title>
        <authorList>
            <person name="Neafsey D.E."/>
            <person name="Barker B.M."/>
            <person name="Sharpton T.J."/>
            <person name="Stajich J.E."/>
            <person name="Park D.J."/>
            <person name="Whiston E."/>
            <person name="Hung C.-Y."/>
            <person name="McMahan C."/>
            <person name="White J."/>
            <person name="Sykes S."/>
            <person name="Heiman D."/>
            <person name="Young S."/>
            <person name="Zeng Q."/>
            <person name="Abouelleil A."/>
            <person name="Aftuck L."/>
            <person name="Bessette D."/>
            <person name="Brown A."/>
            <person name="FitzGerald M."/>
            <person name="Lui A."/>
            <person name="Macdonald J.P."/>
            <person name="Priest M."/>
            <person name="Orbach M.J."/>
            <person name="Galgiani J.N."/>
            <person name="Kirkland T.N."/>
            <person name="Cole G.T."/>
            <person name="Birren B.W."/>
            <person name="Henn M.R."/>
            <person name="Taylor J.W."/>
            <person name="Rounsley S.D."/>
        </authorList>
    </citation>
    <scope>GENOME REANNOTATION</scope>
    <source>
        <strain evidence="7">RS</strain>
    </source>
</reference>
<dbReference type="EMBL" id="GG704911">
    <property type="protein sequence ID" value="EAS35507.1"/>
    <property type="molecule type" value="Genomic_DNA"/>
</dbReference>
<feature type="transmembrane region" description="Helical" evidence="5">
    <location>
        <begin position="94"/>
        <end position="116"/>
    </location>
</feature>
<dbReference type="GO" id="GO:0004602">
    <property type="term" value="F:glutathione peroxidase activity"/>
    <property type="evidence" value="ECO:0007669"/>
    <property type="project" value="TreeGrafter"/>
</dbReference>
<name>A0A0E1RZG8_COCIM</name>
<dbReference type="OMA" id="ACQHLGW"/>
<dbReference type="PANTHER" id="PTHR10250">
    <property type="entry name" value="MICROSOMAL GLUTATHIONE S-TRANSFERASE"/>
    <property type="match status" value="1"/>
</dbReference>
<dbReference type="GeneID" id="4567661"/>
<proteinExistence type="predicted"/>
<dbReference type="AlphaFoldDB" id="A0A0E1RZG8"/>
<feature type="transmembrane region" description="Helical" evidence="5">
    <location>
        <begin position="128"/>
        <end position="150"/>
    </location>
</feature>
<dbReference type="GO" id="GO:0005783">
    <property type="term" value="C:endoplasmic reticulum"/>
    <property type="evidence" value="ECO:0007669"/>
    <property type="project" value="TreeGrafter"/>
</dbReference>
<evidence type="ECO:0000256" key="1">
    <source>
        <dbReference type="ARBA" id="ARBA00004141"/>
    </source>
</evidence>
<keyword evidence="4 5" id="KW-0472">Membrane</keyword>
<dbReference type="OrthoDB" id="410651at2759"/>
<dbReference type="InterPro" id="IPR001129">
    <property type="entry name" value="Membr-assoc_MAPEG"/>
</dbReference>
<comment type="subcellular location">
    <subcellularLocation>
        <location evidence="1">Membrane</location>
        <topology evidence="1">Multi-pass membrane protein</topology>
    </subcellularLocation>
</comment>
<organism evidence="6 7">
    <name type="scientific">Coccidioides immitis (strain RS)</name>
    <name type="common">Valley fever fungus</name>
    <dbReference type="NCBI Taxonomy" id="246410"/>
    <lineage>
        <taxon>Eukaryota</taxon>
        <taxon>Fungi</taxon>
        <taxon>Dikarya</taxon>
        <taxon>Ascomycota</taxon>
        <taxon>Pezizomycotina</taxon>
        <taxon>Eurotiomycetes</taxon>
        <taxon>Eurotiomycetidae</taxon>
        <taxon>Onygenales</taxon>
        <taxon>Onygenaceae</taxon>
        <taxon>Coccidioides</taxon>
    </lineage>
</organism>
<dbReference type="SUPFAM" id="SSF161084">
    <property type="entry name" value="MAPEG domain-like"/>
    <property type="match status" value="1"/>
</dbReference>
<reference evidence="7" key="1">
    <citation type="journal article" date="2009" name="Genome Res.">
        <title>Comparative genomic analyses of the human fungal pathogens Coccidioides and their relatives.</title>
        <authorList>
            <person name="Sharpton T.J."/>
            <person name="Stajich J.E."/>
            <person name="Rounsley S.D."/>
            <person name="Gardner M.J."/>
            <person name="Wortman J.R."/>
            <person name="Jordar V.S."/>
            <person name="Maiti R."/>
            <person name="Kodira C.D."/>
            <person name="Neafsey D.E."/>
            <person name="Zeng Q."/>
            <person name="Hung C.-Y."/>
            <person name="McMahan C."/>
            <person name="Muszewska A."/>
            <person name="Grynberg M."/>
            <person name="Mandel M.A."/>
            <person name="Kellner E.M."/>
            <person name="Barker B.M."/>
            <person name="Galgiani J.N."/>
            <person name="Orbach M.J."/>
            <person name="Kirkland T.N."/>
            <person name="Cole G.T."/>
            <person name="Henn M.R."/>
            <person name="Birren B.W."/>
            <person name="Taylor J.W."/>
        </authorList>
    </citation>
    <scope>NUCLEOTIDE SEQUENCE [LARGE SCALE GENOMIC DNA]</scope>
    <source>
        <strain evidence="7">RS</strain>
    </source>
</reference>
<dbReference type="InterPro" id="IPR023352">
    <property type="entry name" value="MAPEG-like_dom_sf"/>
</dbReference>
<dbReference type="RefSeq" id="XP_001247090.1">
    <property type="nucleotide sequence ID" value="XM_001247089.2"/>
</dbReference>
<dbReference type="GO" id="GO:0016020">
    <property type="term" value="C:membrane"/>
    <property type="evidence" value="ECO:0007669"/>
    <property type="project" value="UniProtKB-SubCell"/>
</dbReference>
<dbReference type="Pfam" id="PF01124">
    <property type="entry name" value="MAPEG"/>
    <property type="match status" value="1"/>
</dbReference>
<evidence type="ECO:0000313" key="7">
    <source>
        <dbReference type="Proteomes" id="UP000001261"/>
    </source>
</evidence>
<dbReference type="VEuPathDB" id="FungiDB:CIMG_00861"/>
<dbReference type="GO" id="GO:0004364">
    <property type="term" value="F:glutathione transferase activity"/>
    <property type="evidence" value="ECO:0007669"/>
    <property type="project" value="TreeGrafter"/>
</dbReference>
<feature type="transmembrane region" description="Helical" evidence="5">
    <location>
        <begin position="12"/>
        <end position="32"/>
    </location>
</feature>
<evidence type="ECO:0000256" key="2">
    <source>
        <dbReference type="ARBA" id="ARBA00022692"/>
    </source>
</evidence>
<keyword evidence="2 5" id="KW-0812">Transmembrane</keyword>
<dbReference type="InterPro" id="IPR050997">
    <property type="entry name" value="MAPEG"/>
</dbReference>
<evidence type="ECO:0000256" key="4">
    <source>
        <dbReference type="ARBA" id="ARBA00023136"/>
    </source>
</evidence>
<evidence type="ECO:0000256" key="3">
    <source>
        <dbReference type="ARBA" id="ARBA00022989"/>
    </source>
</evidence>
<keyword evidence="7" id="KW-1185">Reference proteome</keyword>
<keyword evidence="3 5" id="KW-1133">Transmembrane helix</keyword>